<dbReference type="AlphaFoldDB" id="A0A563VPJ2"/>
<dbReference type="EMBL" id="CAACVJ010000104">
    <property type="protein sequence ID" value="VEP13299.1"/>
    <property type="molecule type" value="Genomic_DNA"/>
</dbReference>
<sequence>MTCEKRTPGTILEYTLDFQVSDYFAFEDVFVTDTFSDGQRFYNPSGFEPTLSFSEHGNPGISGAQFTTSAVHTPTVGSTNPVVIDFLTIDETEIDGVNDGNGDTTLTFDLSALIDAQNGHDGQLVGGGVPDGGFNNGGSFLNNNPPLSTGFAGTTGTITFYTEVLEEYSDDFPSGDSSVDSEDVLTNEAIIDGRVLNVDNLTAYSPEQREDDDTQEQLSIGSGQLYKSIFAINGVEDSGALSDTNASNGVDGYDSGIDVSPGDEVTYRLTFDLPVSDIENFTLEDFLPIPIYEVNELLSATATDLNSSTADNSVPAVGSIKFGSLHTFPKLAQTTEDLTSEVDNGSTNDGVYIDTASNSFLLDFGDYDAINAPPSVVDILFTVTTQNDPYVDGLLFTNQVQQKQQSTFNETLDKEAIIQINLRQPELDITKGIVAVSSDNTTSFDPTNIAPSGATFDSDPWCYGCF</sequence>
<dbReference type="Proteomes" id="UP000320055">
    <property type="component" value="Unassembled WGS sequence"/>
</dbReference>
<name>A0A563VPJ2_9CYAN</name>
<proteinExistence type="predicted"/>
<protein>
    <submittedName>
        <fullName evidence="1">Uncharacterized protein</fullName>
    </submittedName>
</protein>
<organism evidence="1 2">
    <name type="scientific">Hyella patelloides LEGE 07179</name>
    <dbReference type="NCBI Taxonomy" id="945734"/>
    <lineage>
        <taxon>Bacteria</taxon>
        <taxon>Bacillati</taxon>
        <taxon>Cyanobacteriota</taxon>
        <taxon>Cyanophyceae</taxon>
        <taxon>Pleurocapsales</taxon>
        <taxon>Hyellaceae</taxon>
        <taxon>Hyella</taxon>
    </lineage>
</organism>
<gene>
    <name evidence="1" type="ORF">H1P_1920010</name>
</gene>
<dbReference type="OrthoDB" id="254354at2"/>
<evidence type="ECO:0000313" key="2">
    <source>
        <dbReference type="Proteomes" id="UP000320055"/>
    </source>
</evidence>
<evidence type="ECO:0000313" key="1">
    <source>
        <dbReference type="EMBL" id="VEP13299.1"/>
    </source>
</evidence>
<accession>A0A563VPJ2</accession>
<keyword evidence="2" id="KW-1185">Reference proteome</keyword>
<reference evidence="1 2" key="1">
    <citation type="submission" date="2019-01" db="EMBL/GenBank/DDBJ databases">
        <authorList>
            <person name="Brito A."/>
        </authorList>
    </citation>
    <scope>NUCLEOTIDE SEQUENCE [LARGE SCALE GENOMIC DNA]</scope>
    <source>
        <strain evidence="1">1</strain>
    </source>
</reference>